<gene>
    <name evidence="2" type="ORF">HJC23_003424</name>
</gene>
<feature type="compositionally biased region" description="Polar residues" evidence="1">
    <location>
        <begin position="571"/>
        <end position="583"/>
    </location>
</feature>
<evidence type="ECO:0000313" key="2">
    <source>
        <dbReference type="EMBL" id="KAL3803149.1"/>
    </source>
</evidence>
<feature type="region of interest" description="Disordered" evidence="1">
    <location>
        <begin position="545"/>
        <end position="583"/>
    </location>
</feature>
<comment type="caution">
    <text evidence="2">The sequence shown here is derived from an EMBL/GenBank/DDBJ whole genome shotgun (WGS) entry which is preliminary data.</text>
</comment>
<dbReference type="EMBL" id="JABMIG020000015">
    <property type="protein sequence ID" value="KAL3803149.1"/>
    <property type="molecule type" value="Genomic_DNA"/>
</dbReference>
<evidence type="ECO:0000313" key="3">
    <source>
        <dbReference type="Proteomes" id="UP001516023"/>
    </source>
</evidence>
<reference evidence="2 3" key="1">
    <citation type="journal article" date="2020" name="G3 (Bethesda)">
        <title>Improved Reference Genome for Cyclotella cryptica CCMP332, a Model for Cell Wall Morphogenesis, Salinity Adaptation, and Lipid Production in Diatoms (Bacillariophyta).</title>
        <authorList>
            <person name="Roberts W.R."/>
            <person name="Downey K.M."/>
            <person name="Ruck E.C."/>
            <person name="Traller J.C."/>
            <person name="Alverson A.J."/>
        </authorList>
    </citation>
    <scope>NUCLEOTIDE SEQUENCE [LARGE SCALE GENOMIC DNA]</scope>
    <source>
        <strain evidence="2 3">CCMP332</strain>
    </source>
</reference>
<feature type="compositionally biased region" description="Basic and acidic residues" evidence="1">
    <location>
        <begin position="556"/>
        <end position="565"/>
    </location>
</feature>
<keyword evidence="3" id="KW-1185">Reference proteome</keyword>
<proteinExistence type="predicted"/>
<protein>
    <submittedName>
        <fullName evidence="2">Uncharacterized protein</fullName>
    </submittedName>
</protein>
<name>A0ABD3QSJ3_9STRA</name>
<organism evidence="2 3">
    <name type="scientific">Cyclotella cryptica</name>
    <dbReference type="NCBI Taxonomy" id="29204"/>
    <lineage>
        <taxon>Eukaryota</taxon>
        <taxon>Sar</taxon>
        <taxon>Stramenopiles</taxon>
        <taxon>Ochrophyta</taxon>
        <taxon>Bacillariophyta</taxon>
        <taxon>Coscinodiscophyceae</taxon>
        <taxon>Thalassiosirophycidae</taxon>
        <taxon>Stephanodiscales</taxon>
        <taxon>Stephanodiscaceae</taxon>
        <taxon>Cyclotella</taxon>
    </lineage>
</organism>
<dbReference type="AlphaFoldDB" id="A0ABD3QSJ3"/>
<dbReference type="Proteomes" id="UP001516023">
    <property type="component" value="Unassembled WGS sequence"/>
</dbReference>
<sequence length="631" mass="72212">MPSPIPARPSSPSNASAPTYSTLIHDATVSSTQIFAQHAASVLKHSSSSFLKRRLSQKLQSQLRGVPYEALKHCDAESVVSTFCHPPLEISEQDVVDCETFAERVGNQWAKVLRQRGYVEFANVLLNFVEEGNFLQGSNNEKQSSTDEEPTVLMNQNTEENDSLTKKFMTPYAALSSLRRYQPDCDASGRPFEHIPTLSDRDSNGTSSARKVIHHIDRLMQNIDSKDLKATYGYDWDAITEAVKRNEKRLYIFQRNPEHDEDEYEVVPKIYVQKNETTEDSDAIIRDSNTLHREKVVQFEDGSHPIVDTDKEEKANTDFLISTHPRLASILRRKRYREEYNQYDDGDSADDLHEIQKGRPPSTTADTHWTWNDILDDIPILERRKLIRETIHPPFPVIKNEEEDLIDVADIPEKEDCTSRTDDESNNHSAADVEAHSAVVCGALRSFGSTHLWEQTCNCPLNNEQYQTTDDETQQHGNMSLGRVAEETMYGVAETQKTYQSHRLLKLQKRTLRRAIKERTAPRSLILSDMKSEYNDGMGKKNKSKVKWTESCQENDIGRETKQQIEENTSEEIPTQQLETTSSPSELWLEMDLGQCTIEITDDNDNEETQTENTQTKRMLAFRSLELALRF</sequence>
<accession>A0ABD3QSJ3</accession>
<evidence type="ECO:0000256" key="1">
    <source>
        <dbReference type="SAM" id="MobiDB-lite"/>
    </source>
</evidence>